<dbReference type="AlphaFoldDB" id="A0AAX6ECU4"/>
<comment type="caution">
    <text evidence="6">The sequence shown here is derived from an EMBL/GenBank/DDBJ whole genome shotgun (WGS) entry which is preliminary data.</text>
</comment>
<comment type="similarity">
    <text evidence="1 3">Belongs to the UDP-glycosyltransferase family.</text>
</comment>
<organism evidence="6 7">
    <name type="scientific">Iris pallida</name>
    <name type="common">Sweet iris</name>
    <dbReference type="NCBI Taxonomy" id="29817"/>
    <lineage>
        <taxon>Eukaryota</taxon>
        <taxon>Viridiplantae</taxon>
        <taxon>Streptophyta</taxon>
        <taxon>Embryophyta</taxon>
        <taxon>Tracheophyta</taxon>
        <taxon>Spermatophyta</taxon>
        <taxon>Magnoliopsida</taxon>
        <taxon>Liliopsida</taxon>
        <taxon>Asparagales</taxon>
        <taxon>Iridaceae</taxon>
        <taxon>Iridoideae</taxon>
        <taxon>Irideae</taxon>
        <taxon>Iris</taxon>
    </lineage>
</organism>
<reference evidence="6" key="1">
    <citation type="journal article" date="2023" name="GigaByte">
        <title>Genome assembly of the bearded iris, Iris pallida Lam.</title>
        <authorList>
            <person name="Bruccoleri R.E."/>
            <person name="Oakeley E.J."/>
            <person name="Faust A.M.E."/>
            <person name="Altorfer M."/>
            <person name="Dessus-Babus S."/>
            <person name="Burckhardt D."/>
            <person name="Oertli M."/>
            <person name="Naumann U."/>
            <person name="Petersen F."/>
            <person name="Wong J."/>
        </authorList>
    </citation>
    <scope>NUCLEOTIDE SEQUENCE</scope>
    <source>
        <strain evidence="6">GSM-AAB239-AS_SAM_17_03QT</strain>
    </source>
</reference>
<sequence length="442" mass="49575">MDNVNGAKPHFVLVPLMAQGHMIPMVDMARLLASRGATVSFVTTPVNAARIKPVIDDASRAGLPIRFVEFKLPCKEAGVPEGCESFDLLPSVDFYRPFFEAICMLREPLKLFLQETTPRASCMITDYCHWWTSEVAQELNIVRLVFHGPSCFFILSSRNIHHSKVYESVADEHESVVVPGLPQRIEITRAQAPGWFSRWEDIRQKAMEAERTATGFVMNTFQELESEHVALYIESTKKMVLPIGPLSLYNKDTKSKATRGNKSSIEEHQILSWLDSMEPRSVLLVSFGSMVRTRPLQLIEVGCALEASGRPFVWVVKEVEKCAEVEKWMSEGFEERTRARSLIITGWAPQMVILSHGAVGGFVTHCGWNSILEAISPGVPMITWPHFADQFLNEKLVVEVLRIGVAVGIKVPVFRPEEDKVEVERGAIESAIVSDGRRGGRR</sequence>
<dbReference type="InterPro" id="IPR058980">
    <property type="entry name" value="Glyco_transf_N"/>
</dbReference>
<dbReference type="GO" id="GO:0035251">
    <property type="term" value="F:UDP-glucosyltransferase activity"/>
    <property type="evidence" value="ECO:0007669"/>
    <property type="project" value="TreeGrafter"/>
</dbReference>
<keyword evidence="3" id="KW-0328">Glycosyltransferase</keyword>
<reference evidence="6" key="2">
    <citation type="submission" date="2023-04" db="EMBL/GenBank/DDBJ databases">
        <authorList>
            <person name="Bruccoleri R.E."/>
            <person name="Oakeley E.J."/>
            <person name="Faust A.-M."/>
            <person name="Dessus-Babus S."/>
            <person name="Altorfer M."/>
            <person name="Burckhardt D."/>
            <person name="Oertli M."/>
            <person name="Naumann U."/>
            <person name="Petersen F."/>
            <person name="Wong J."/>
        </authorList>
    </citation>
    <scope>NUCLEOTIDE SEQUENCE</scope>
    <source>
        <strain evidence="6">GSM-AAB239-AS_SAM_17_03QT</strain>
        <tissue evidence="6">Leaf</tissue>
    </source>
</reference>
<dbReference type="Pfam" id="PF00201">
    <property type="entry name" value="UDPGT"/>
    <property type="match status" value="1"/>
</dbReference>
<evidence type="ECO:0000313" key="7">
    <source>
        <dbReference type="Proteomes" id="UP001140949"/>
    </source>
</evidence>
<evidence type="ECO:0000259" key="5">
    <source>
        <dbReference type="Pfam" id="PF26168"/>
    </source>
</evidence>
<keyword evidence="7" id="KW-1185">Reference proteome</keyword>
<dbReference type="FunFam" id="3.40.50.2000:FF:000047">
    <property type="entry name" value="Glycosyltransferase"/>
    <property type="match status" value="1"/>
</dbReference>
<evidence type="ECO:0000256" key="3">
    <source>
        <dbReference type="RuleBase" id="RU003718"/>
    </source>
</evidence>
<dbReference type="EC" id="2.4.1.-" evidence="4"/>
<name>A0AAX6ECU4_IRIPA</name>
<evidence type="ECO:0000256" key="4">
    <source>
        <dbReference type="RuleBase" id="RU362057"/>
    </source>
</evidence>
<dbReference type="InterPro" id="IPR002213">
    <property type="entry name" value="UDP_glucos_trans"/>
</dbReference>
<evidence type="ECO:0000256" key="2">
    <source>
        <dbReference type="ARBA" id="ARBA00022679"/>
    </source>
</evidence>
<dbReference type="InterPro" id="IPR035595">
    <property type="entry name" value="UDP_glycos_trans_CS"/>
</dbReference>
<protein>
    <recommendedName>
        <fullName evidence="4">Glycosyltransferase</fullName>
        <ecNumber evidence="4">2.4.1.-</ecNumber>
    </recommendedName>
</protein>
<dbReference type="Gene3D" id="3.40.50.2000">
    <property type="entry name" value="Glycogen Phosphorylase B"/>
    <property type="match status" value="2"/>
</dbReference>
<dbReference type="SUPFAM" id="SSF53756">
    <property type="entry name" value="UDP-Glycosyltransferase/glycogen phosphorylase"/>
    <property type="match status" value="1"/>
</dbReference>
<dbReference type="CDD" id="cd03784">
    <property type="entry name" value="GT1_Gtf-like"/>
    <property type="match status" value="1"/>
</dbReference>
<evidence type="ECO:0000256" key="1">
    <source>
        <dbReference type="ARBA" id="ARBA00009995"/>
    </source>
</evidence>
<accession>A0AAX6ECU4</accession>
<keyword evidence="2 3" id="KW-0808">Transferase</keyword>
<dbReference type="EMBL" id="JANAVB010037619">
    <property type="protein sequence ID" value="KAJ6801815.1"/>
    <property type="molecule type" value="Genomic_DNA"/>
</dbReference>
<feature type="domain" description="Glycosyltransferase N-terminal" evidence="5">
    <location>
        <begin position="12"/>
        <end position="246"/>
    </location>
</feature>
<dbReference type="PROSITE" id="PS00375">
    <property type="entry name" value="UDPGT"/>
    <property type="match status" value="1"/>
</dbReference>
<proteinExistence type="inferred from homology"/>
<gene>
    <name evidence="6" type="ORF">M6B38_196240</name>
</gene>
<dbReference type="Proteomes" id="UP001140949">
    <property type="component" value="Unassembled WGS sequence"/>
</dbReference>
<dbReference type="PANTHER" id="PTHR48047:SF182">
    <property type="entry name" value="GLYCOSYLTRANSFERASE"/>
    <property type="match status" value="1"/>
</dbReference>
<dbReference type="PANTHER" id="PTHR48047">
    <property type="entry name" value="GLYCOSYLTRANSFERASE"/>
    <property type="match status" value="1"/>
</dbReference>
<dbReference type="Pfam" id="PF26168">
    <property type="entry name" value="Glyco_transf_N"/>
    <property type="match status" value="1"/>
</dbReference>
<evidence type="ECO:0000313" key="6">
    <source>
        <dbReference type="EMBL" id="KAJ6801815.1"/>
    </source>
</evidence>